<dbReference type="EC" id="6.5.1.1" evidence="2"/>
<dbReference type="PANTHER" id="PTHR42705">
    <property type="entry name" value="BIFUNCTIONAL NON-HOMOLOGOUS END JOINING PROTEIN LIGD"/>
    <property type="match status" value="1"/>
</dbReference>
<keyword evidence="6" id="KW-0540">Nuclease</keyword>
<keyword evidence="18" id="KW-0511">Multifunctional enzyme</keyword>
<protein>
    <recommendedName>
        <fullName evidence="2">DNA ligase (ATP)</fullName>
        <ecNumber evidence="2">6.5.1.1</ecNumber>
    </recommendedName>
    <alternativeName>
        <fullName evidence="19">NHEJ DNA polymerase</fullName>
    </alternativeName>
</protein>
<proteinExistence type="inferred from homology"/>
<dbReference type="STRING" id="246786.GS18_0202610"/>
<evidence type="ECO:0000256" key="3">
    <source>
        <dbReference type="ARBA" id="ARBA00022598"/>
    </source>
</evidence>
<evidence type="ECO:0000256" key="18">
    <source>
        <dbReference type="ARBA" id="ARBA00023268"/>
    </source>
</evidence>
<dbReference type="InterPro" id="IPR016059">
    <property type="entry name" value="DNA_ligase_ATP-dep_CS"/>
</dbReference>
<evidence type="ECO:0000256" key="7">
    <source>
        <dbReference type="ARBA" id="ARBA00022723"/>
    </source>
</evidence>
<keyword evidence="5" id="KW-0548">Nucleotidyltransferase</keyword>
<dbReference type="GO" id="GO:0005524">
    <property type="term" value="F:ATP binding"/>
    <property type="evidence" value="ECO:0007669"/>
    <property type="project" value="UniProtKB-KW"/>
</dbReference>
<evidence type="ECO:0000256" key="12">
    <source>
        <dbReference type="ARBA" id="ARBA00022840"/>
    </source>
</evidence>
<dbReference type="PROSITE" id="PS50160">
    <property type="entry name" value="DNA_LIGASE_A3"/>
    <property type="match status" value="1"/>
</dbReference>
<comment type="caution">
    <text evidence="24">The sequence shown here is derived from an EMBL/GenBank/DDBJ whole genome shotgun (WGS) entry which is preliminary data.</text>
</comment>
<keyword evidence="15" id="KW-0233">DNA recombination</keyword>
<evidence type="ECO:0000256" key="8">
    <source>
        <dbReference type="ARBA" id="ARBA00022741"/>
    </source>
</evidence>
<dbReference type="InterPro" id="IPR014143">
    <property type="entry name" value="NHEJ_ligase_prk"/>
</dbReference>
<keyword evidence="9" id="KW-0227">DNA damage</keyword>
<evidence type="ECO:0000259" key="23">
    <source>
        <dbReference type="PROSITE" id="PS50160"/>
    </source>
</evidence>
<dbReference type="CDD" id="cd07906">
    <property type="entry name" value="Adenylation_DNA_ligase_LigD_LigC"/>
    <property type="match status" value="1"/>
</dbReference>
<dbReference type="GO" id="GO:0006310">
    <property type="term" value="P:DNA recombination"/>
    <property type="evidence" value="ECO:0007669"/>
    <property type="project" value="UniProtKB-KW"/>
</dbReference>
<evidence type="ECO:0000256" key="11">
    <source>
        <dbReference type="ARBA" id="ARBA00022839"/>
    </source>
</evidence>
<dbReference type="PANTHER" id="PTHR42705:SF2">
    <property type="entry name" value="BIFUNCTIONAL NON-HOMOLOGOUS END JOINING PROTEIN LIGD"/>
    <property type="match status" value="1"/>
</dbReference>
<dbReference type="PROSITE" id="PS00697">
    <property type="entry name" value="DNA_LIGASE_A1"/>
    <property type="match status" value="1"/>
</dbReference>
<comment type="cofactor">
    <cofactor evidence="1">
        <name>Mn(2+)</name>
        <dbReference type="ChEBI" id="CHEBI:29035"/>
    </cofactor>
</comment>
<dbReference type="NCBIfam" id="TIGR02778">
    <property type="entry name" value="ligD_pol"/>
    <property type="match status" value="1"/>
</dbReference>
<dbReference type="PROSITE" id="PS00333">
    <property type="entry name" value="DNA_LIGASE_A2"/>
    <property type="match status" value="1"/>
</dbReference>
<keyword evidence="13" id="KW-0239">DNA-directed DNA polymerase</keyword>
<keyword evidence="4" id="KW-0808">Transferase</keyword>
<dbReference type="Gene3D" id="3.90.920.10">
    <property type="entry name" value="DNA primase, PRIM domain"/>
    <property type="match status" value="1"/>
</dbReference>
<dbReference type="OrthoDB" id="9802472at2"/>
<feature type="domain" description="ATP-dependent DNA ligase family profile" evidence="23">
    <location>
        <begin position="117"/>
        <end position="252"/>
    </location>
</feature>
<evidence type="ECO:0000313" key="24">
    <source>
        <dbReference type="EMBL" id="KEZ53860.1"/>
    </source>
</evidence>
<evidence type="ECO:0000256" key="9">
    <source>
        <dbReference type="ARBA" id="ARBA00022763"/>
    </source>
</evidence>
<keyword evidence="8" id="KW-0547">Nucleotide-binding</keyword>
<dbReference type="SUPFAM" id="SSF56091">
    <property type="entry name" value="DNA ligase/mRNA capping enzyme, catalytic domain"/>
    <property type="match status" value="1"/>
</dbReference>
<dbReference type="GO" id="GO:0004527">
    <property type="term" value="F:exonuclease activity"/>
    <property type="evidence" value="ECO:0007669"/>
    <property type="project" value="UniProtKB-KW"/>
</dbReference>
<evidence type="ECO:0000256" key="5">
    <source>
        <dbReference type="ARBA" id="ARBA00022695"/>
    </source>
</evidence>
<keyword evidence="10" id="KW-0378">Hydrolase</keyword>
<dbReference type="GO" id="GO:0006281">
    <property type="term" value="P:DNA repair"/>
    <property type="evidence" value="ECO:0007669"/>
    <property type="project" value="UniProtKB-KW"/>
</dbReference>
<dbReference type="Pfam" id="PF01068">
    <property type="entry name" value="DNA_ligase_A_M"/>
    <property type="match status" value="1"/>
</dbReference>
<comment type="similarity">
    <text evidence="21">In the C-terminal section; belongs to the ATP-dependent DNA ligase family.</text>
</comment>
<dbReference type="Proteomes" id="UP000028549">
    <property type="component" value="Unassembled WGS sequence"/>
</dbReference>
<evidence type="ECO:0000256" key="16">
    <source>
        <dbReference type="ARBA" id="ARBA00023204"/>
    </source>
</evidence>
<comment type="catalytic activity">
    <reaction evidence="20">
        <text>ATP + (deoxyribonucleotide)n-3'-hydroxyl + 5'-phospho-(deoxyribonucleotide)m = (deoxyribonucleotide)n+m + AMP + diphosphate.</text>
        <dbReference type="EC" id="6.5.1.1"/>
    </reaction>
</comment>
<evidence type="ECO:0000256" key="1">
    <source>
        <dbReference type="ARBA" id="ARBA00001936"/>
    </source>
</evidence>
<keyword evidence="16" id="KW-0234">DNA repair</keyword>
<dbReference type="Gene3D" id="3.30.470.30">
    <property type="entry name" value="DNA ligase/mRNA capping enzyme"/>
    <property type="match status" value="1"/>
</dbReference>
<comment type="similarity">
    <text evidence="22">In the N-terminal section; belongs to the LigD polymerase family.</text>
</comment>
<keyword evidence="14" id="KW-0238">DNA-binding</keyword>
<dbReference type="RefSeq" id="WP_029281827.1">
    <property type="nucleotide sequence ID" value="NZ_JNVC02000001.1"/>
</dbReference>
<dbReference type="InterPro" id="IPR014145">
    <property type="entry name" value="LigD_pol_dom"/>
</dbReference>
<dbReference type="GO" id="GO:0003910">
    <property type="term" value="F:DNA ligase (ATP) activity"/>
    <property type="evidence" value="ECO:0007669"/>
    <property type="project" value="UniProtKB-EC"/>
</dbReference>
<keyword evidence="25" id="KW-1185">Reference proteome</keyword>
<evidence type="ECO:0000256" key="19">
    <source>
        <dbReference type="ARBA" id="ARBA00029943"/>
    </source>
</evidence>
<dbReference type="InterPro" id="IPR012310">
    <property type="entry name" value="DNA_ligase_ATP-dep_cent"/>
</dbReference>
<keyword evidence="3" id="KW-0436">Ligase</keyword>
<sequence length="615" mass="70118">MYVKPMLPSLSLKKPEGSQWSFEIKFDGFRALLSISESAISFTSRNGKDLAPLFPEIIEAVRSSFSKFQPFMPCTLDGELTVLQSAHKASFEKIQKRGRLKKEENIQRAVHTDPCTFLVFDLIECAGEKTAASPLKIRKEKLLSLSEACGFPLTPAPGEVRIQYVPSFSDGDALFKNAIRHDSEGIVAKDLTSRWEPGIRTKNWLKIKNYKYGLVFILGYDKKNGYFKTGTYDHGTIKEAGVFSHGLEGEKRESLVEILRQNKETEDSQWITIAPAICVELQFLGLYKNQLREPSFHAFRFDLSHELCTWSQLKVHSVSVHEDIQLTNPDKPLWNKPVRSKEDYLAYLIDVSESMLPFLEDKHLTVIRYPHGTSDEAFYQKNCPDYAPDFIKTSLHEGIEYILCNDHSTLLWLGNQGAIEFHVPFQTRKSHQPNEIVFDLDPPSRNEFGLAVKAALEMHKLFESFSLTSFPKLSGGKGIQIHIPITEGTFSYEQTRSFTEFIASYLVQVFPEAFTIERLKKNRGNRLYVDYIQHAEGKTIISPYSLRGNPAGAYAAAPLYWEEVKDSLNPDSYTMNTVADRLQDQPCPFADFFTSPQDKVITQILHFIEEQKSKE</sequence>
<evidence type="ECO:0000256" key="15">
    <source>
        <dbReference type="ARBA" id="ARBA00023172"/>
    </source>
</evidence>
<evidence type="ECO:0000256" key="14">
    <source>
        <dbReference type="ARBA" id="ARBA00023125"/>
    </source>
</evidence>
<evidence type="ECO:0000256" key="22">
    <source>
        <dbReference type="ARBA" id="ARBA00049990"/>
    </source>
</evidence>
<reference evidence="24 25" key="1">
    <citation type="journal article" date="2005" name="Int. J. Syst. Evol. Microbiol.">
        <title>Bacillus cibi sp. nov., isolated from jeotgal, a traditional Korean fermented seafood.</title>
        <authorList>
            <person name="Yoon J.H."/>
            <person name="Lee C.H."/>
            <person name="Oh T.K."/>
        </authorList>
    </citation>
    <scope>NUCLEOTIDE SEQUENCE [LARGE SCALE GENOMIC DNA]</scope>
    <source>
        <strain evidence="24 25">DSM 16189</strain>
    </source>
</reference>
<evidence type="ECO:0000256" key="10">
    <source>
        <dbReference type="ARBA" id="ARBA00022801"/>
    </source>
</evidence>
<dbReference type="Pfam" id="PF21686">
    <property type="entry name" value="LigD_Prim-Pol"/>
    <property type="match status" value="1"/>
</dbReference>
<dbReference type="GO" id="GO:0003887">
    <property type="term" value="F:DNA-directed DNA polymerase activity"/>
    <property type="evidence" value="ECO:0007669"/>
    <property type="project" value="UniProtKB-KW"/>
</dbReference>
<organism evidence="24 25">
    <name type="scientific">Metabacillus indicus</name>
    <name type="common">Bacillus indicus</name>
    <dbReference type="NCBI Taxonomy" id="246786"/>
    <lineage>
        <taxon>Bacteria</taxon>
        <taxon>Bacillati</taxon>
        <taxon>Bacillota</taxon>
        <taxon>Bacilli</taxon>
        <taxon>Bacillales</taxon>
        <taxon>Bacillaceae</taxon>
        <taxon>Metabacillus</taxon>
    </lineage>
</organism>
<gene>
    <name evidence="24" type="ORF">GS18_0202610</name>
</gene>
<evidence type="ECO:0000256" key="4">
    <source>
        <dbReference type="ARBA" id="ARBA00022679"/>
    </source>
</evidence>
<keyword evidence="12" id="KW-0067">ATP-binding</keyword>
<name>A0A084H2P8_METID</name>
<dbReference type="InterPro" id="IPR052171">
    <property type="entry name" value="NHEJ_LigD"/>
</dbReference>
<evidence type="ECO:0000256" key="17">
    <source>
        <dbReference type="ARBA" id="ARBA00023211"/>
    </source>
</evidence>
<evidence type="ECO:0000313" key="25">
    <source>
        <dbReference type="Proteomes" id="UP000028549"/>
    </source>
</evidence>
<dbReference type="NCBIfam" id="TIGR02776">
    <property type="entry name" value="NHEJ_ligase_prk"/>
    <property type="match status" value="1"/>
</dbReference>
<accession>A0A084H2P8</accession>
<dbReference type="GO" id="GO:0046872">
    <property type="term" value="F:metal ion binding"/>
    <property type="evidence" value="ECO:0007669"/>
    <property type="project" value="UniProtKB-KW"/>
</dbReference>
<evidence type="ECO:0000256" key="20">
    <source>
        <dbReference type="ARBA" id="ARBA00034003"/>
    </source>
</evidence>
<evidence type="ECO:0000256" key="2">
    <source>
        <dbReference type="ARBA" id="ARBA00012727"/>
    </source>
</evidence>
<dbReference type="NCBIfam" id="NF007211">
    <property type="entry name" value="PRK09633.1"/>
    <property type="match status" value="1"/>
</dbReference>
<dbReference type="InterPro" id="IPR014146">
    <property type="entry name" value="LigD_ligase_dom"/>
</dbReference>
<dbReference type="EMBL" id="JNVC02000001">
    <property type="protein sequence ID" value="KEZ53860.1"/>
    <property type="molecule type" value="Genomic_DNA"/>
</dbReference>
<evidence type="ECO:0000256" key="21">
    <source>
        <dbReference type="ARBA" id="ARBA00049981"/>
    </source>
</evidence>
<dbReference type="GO" id="GO:0003677">
    <property type="term" value="F:DNA binding"/>
    <property type="evidence" value="ECO:0007669"/>
    <property type="project" value="UniProtKB-KW"/>
</dbReference>
<evidence type="ECO:0000256" key="13">
    <source>
        <dbReference type="ARBA" id="ARBA00022932"/>
    </source>
</evidence>
<keyword evidence="11" id="KW-0269">Exonuclease</keyword>
<keyword evidence="17" id="KW-0464">Manganese</keyword>
<dbReference type="AlphaFoldDB" id="A0A084H2P8"/>
<dbReference type="NCBIfam" id="TIGR02779">
    <property type="entry name" value="NHEJ_ligase_lig"/>
    <property type="match status" value="1"/>
</dbReference>
<evidence type="ECO:0000256" key="6">
    <source>
        <dbReference type="ARBA" id="ARBA00022722"/>
    </source>
</evidence>
<keyword evidence="7" id="KW-0479">Metal-binding</keyword>